<feature type="domain" description="SET" evidence="3">
    <location>
        <begin position="17"/>
        <end position="125"/>
    </location>
</feature>
<dbReference type="GO" id="GO:0005634">
    <property type="term" value="C:nucleus"/>
    <property type="evidence" value="ECO:0007669"/>
    <property type="project" value="TreeGrafter"/>
</dbReference>
<proteinExistence type="inferred from homology"/>
<dbReference type="GO" id="GO:0008033">
    <property type="term" value="P:tRNA processing"/>
    <property type="evidence" value="ECO:0007669"/>
    <property type="project" value="UniProtKB-KW"/>
</dbReference>
<dbReference type="SUPFAM" id="SSF82199">
    <property type="entry name" value="SET domain"/>
    <property type="match status" value="1"/>
</dbReference>
<sequence>MISEIELSPGPEHLNNSGCVIKCSSGKGRGVYASHSIPRNTLIEISPVLLFSKNEYEEHGKHTVLDHYTFKWTEGRMALALGLGSLFNHSESPNVSFSLDTKNDSIRYTTSRHIMPGEELCIFYGFELWFSPTDRNSSAVQGIIPADDGWGGLTAVQHNDDRSKTINSYDGGGLDEIISEENLPFTKFKPPPEEEDAESIRTVNAWVALYYICNGTCNQPIKWLKTVGLEGPELGHLKRIRKQEEKTSLLLSTALGPPELPHDLNLPAPYSVPVPASSALTLLSLSLKCALWPTMYTPRRKDEPEVWTRGKLRWAWNAMKRAVDTAIMGQAEAEELSIAAYIPATYGTPDDENGQSIADSLSFTACDSRNSTRHPLRHAAVNTIRKLADYCASDDPIKSSLILDSSSDEVARNGTHYLLTNRSFFITHEPCIMCSMALLHSRVKDIFFLYPMSQTGGCGGCACLPALKGVNHRFGILQWKDFAQFSDKDIRIDAAVDA</sequence>
<dbReference type="OrthoDB" id="3180714at2759"/>
<dbReference type="GO" id="GO:0005737">
    <property type="term" value="C:cytoplasm"/>
    <property type="evidence" value="ECO:0007669"/>
    <property type="project" value="TreeGrafter"/>
</dbReference>
<dbReference type="PANTHER" id="PTHR11079:SF156">
    <property type="entry name" value="INACTIVE TRNA-SPECIFIC ADENOSINE DEAMINASE-LIKE PROTEIN 3-RELATED"/>
    <property type="match status" value="1"/>
</dbReference>
<dbReference type="AlphaFoldDB" id="A0A9P5TSI6"/>
<dbReference type="Gene3D" id="2.170.270.10">
    <property type="entry name" value="SET domain"/>
    <property type="match status" value="1"/>
</dbReference>
<comment type="similarity">
    <text evidence="2">Belongs to the cytidine and deoxycytidylate deaminase family. ADAT3 subfamily.</text>
</comment>
<keyword evidence="1" id="KW-0819">tRNA processing</keyword>
<organism evidence="4 5">
    <name type="scientific">Gymnopilus junonius</name>
    <name type="common">Spectacular rustgill mushroom</name>
    <name type="synonym">Gymnopilus spectabilis subsp. junonius</name>
    <dbReference type="NCBI Taxonomy" id="109634"/>
    <lineage>
        <taxon>Eukaryota</taxon>
        <taxon>Fungi</taxon>
        <taxon>Dikarya</taxon>
        <taxon>Basidiomycota</taxon>
        <taxon>Agaricomycotina</taxon>
        <taxon>Agaricomycetes</taxon>
        <taxon>Agaricomycetidae</taxon>
        <taxon>Agaricales</taxon>
        <taxon>Agaricineae</taxon>
        <taxon>Hymenogastraceae</taxon>
        <taxon>Gymnopilus</taxon>
    </lineage>
</organism>
<keyword evidence="5" id="KW-1185">Reference proteome</keyword>
<dbReference type="PROSITE" id="PS50280">
    <property type="entry name" value="SET"/>
    <property type="match status" value="1"/>
</dbReference>
<dbReference type="InterPro" id="IPR001214">
    <property type="entry name" value="SET_dom"/>
</dbReference>
<dbReference type="InterPro" id="IPR046341">
    <property type="entry name" value="SET_dom_sf"/>
</dbReference>
<dbReference type="Proteomes" id="UP000724874">
    <property type="component" value="Unassembled WGS sequence"/>
</dbReference>
<accession>A0A9P5TSI6</accession>
<dbReference type="Gene3D" id="3.40.140.10">
    <property type="entry name" value="Cytidine Deaminase, domain 2"/>
    <property type="match status" value="1"/>
</dbReference>
<dbReference type="InterPro" id="IPR016193">
    <property type="entry name" value="Cytidine_deaminase-like"/>
</dbReference>
<dbReference type="CDD" id="cd10540">
    <property type="entry name" value="SET_SpSet7-like"/>
    <property type="match status" value="1"/>
</dbReference>
<dbReference type="SUPFAM" id="SSF53927">
    <property type="entry name" value="Cytidine deaminase-like"/>
    <property type="match status" value="1"/>
</dbReference>
<comment type="caution">
    <text evidence="4">The sequence shown here is derived from an EMBL/GenBank/DDBJ whole genome shotgun (WGS) entry which is preliminary data.</text>
</comment>
<dbReference type="InterPro" id="IPR002125">
    <property type="entry name" value="CMP_dCMP_dom"/>
</dbReference>
<evidence type="ECO:0000313" key="4">
    <source>
        <dbReference type="EMBL" id="KAF8908943.1"/>
    </source>
</evidence>
<evidence type="ECO:0000256" key="2">
    <source>
        <dbReference type="ARBA" id="ARBA00038160"/>
    </source>
</evidence>
<dbReference type="Pfam" id="PF00856">
    <property type="entry name" value="SET"/>
    <property type="match status" value="1"/>
</dbReference>
<dbReference type="EMBL" id="JADNYJ010000010">
    <property type="protein sequence ID" value="KAF8908943.1"/>
    <property type="molecule type" value="Genomic_DNA"/>
</dbReference>
<dbReference type="Pfam" id="PF00383">
    <property type="entry name" value="dCMP_cyt_deam_1"/>
    <property type="match status" value="1"/>
</dbReference>
<reference evidence="4" key="1">
    <citation type="submission" date="2020-11" db="EMBL/GenBank/DDBJ databases">
        <authorList>
            <consortium name="DOE Joint Genome Institute"/>
            <person name="Ahrendt S."/>
            <person name="Riley R."/>
            <person name="Andreopoulos W."/>
            <person name="LaButti K."/>
            <person name="Pangilinan J."/>
            <person name="Ruiz-duenas F.J."/>
            <person name="Barrasa J.M."/>
            <person name="Sanchez-Garcia M."/>
            <person name="Camarero S."/>
            <person name="Miyauchi S."/>
            <person name="Serrano A."/>
            <person name="Linde D."/>
            <person name="Babiker R."/>
            <person name="Drula E."/>
            <person name="Ayuso-Fernandez I."/>
            <person name="Pacheco R."/>
            <person name="Padilla G."/>
            <person name="Ferreira P."/>
            <person name="Barriuso J."/>
            <person name="Kellner H."/>
            <person name="Castanera R."/>
            <person name="Alfaro M."/>
            <person name="Ramirez L."/>
            <person name="Pisabarro A.G."/>
            <person name="Kuo A."/>
            <person name="Tritt A."/>
            <person name="Lipzen A."/>
            <person name="He G."/>
            <person name="Yan M."/>
            <person name="Ng V."/>
            <person name="Cullen D."/>
            <person name="Martin F."/>
            <person name="Rosso M.-N."/>
            <person name="Henrissat B."/>
            <person name="Hibbett D."/>
            <person name="Martinez A.T."/>
            <person name="Grigoriev I.V."/>
        </authorList>
    </citation>
    <scope>NUCLEOTIDE SEQUENCE</scope>
    <source>
        <strain evidence="4">AH 44721</strain>
    </source>
</reference>
<evidence type="ECO:0000313" key="5">
    <source>
        <dbReference type="Proteomes" id="UP000724874"/>
    </source>
</evidence>
<dbReference type="SMART" id="SM00317">
    <property type="entry name" value="SET"/>
    <property type="match status" value="1"/>
</dbReference>
<evidence type="ECO:0000256" key="1">
    <source>
        <dbReference type="ARBA" id="ARBA00022694"/>
    </source>
</evidence>
<name>A0A9P5TSI6_GYMJU</name>
<evidence type="ECO:0000259" key="3">
    <source>
        <dbReference type="PROSITE" id="PS50280"/>
    </source>
</evidence>
<gene>
    <name evidence="4" type="ORF">CPB84DRAFT_1843297</name>
</gene>
<dbReference type="GO" id="GO:0052717">
    <property type="term" value="F:tRNA-specific adenosine-34 deaminase activity"/>
    <property type="evidence" value="ECO:0007669"/>
    <property type="project" value="TreeGrafter"/>
</dbReference>
<dbReference type="PANTHER" id="PTHR11079">
    <property type="entry name" value="CYTOSINE DEAMINASE FAMILY MEMBER"/>
    <property type="match status" value="1"/>
</dbReference>
<protein>
    <recommendedName>
        <fullName evidence="3">SET domain-containing protein</fullName>
    </recommendedName>
</protein>